<reference evidence="1 2" key="1">
    <citation type="submission" date="2019-05" db="EMBL/GenBank/DDBJ databases">
        <title>Another draft genome of Portunus trituberculatus and its Hox gene families provides insights of decapod evolution.</title>
        <authorList>
            <person name="Jeong J.-H."/>
            <person name="Song I."/>
            <person name="Kim S."/>
            <person name="Choi T."/>
            <person name="Kim D."/>
            <person name="Ryu S."/>
            <person name="Kim W."/>
        </authorList>
    </citation>
    <scope>NUCLEOTIDE SEQUENCE [LARGE SCALE GENOMIC DNA]</scope>
    <source>
        <tissue evidence="1">Muscle</tissue>
    </source>
</reference>
<proteinExistence type="predicted"/>
<dbReference type="EMBL" id="VSRR010022755">
    <property type="protein sequence ID" value="MPC64958.1"/>
    <property type="molecule type" value="Genomic_DNA"/>
</dbReference>
<organism evidence="1 2">
    <name type="scientific">Portunus trituberculatus</name>
    <name type="common">Swimming crab</name>
    <name type="synonym">Neptunus trituberculatus</name>
    <dbReference type="NCBI Taxonomy" id="210409"/>
    <lineage>
        <taxon>Eukaryota</taxon>
        <taxon>Metazoa</taxon>
        <taxon>Ecdysozoa</taxon>
        <taxon>Arthropoda</taxon>
        <taxon>Crustacea</taxon>
        <taxon>Multicrustacea</taxon>
        <taxon>Malacostraca</taxon>
        <taxon>Eumalacostraca</taxon>
        <taxon>Eucarida</taxon>
        <taxon>Decapoda</taxon>
        <taxon>Pleocyemata</taxon>
        <taxon>Brachyura</taxon>
        <taxon>Eubrachyura</taxon>
        <taxon>Portunoidea</taxon>
        <taxon>Portunidae</taxon>
        <taxon>Portuninae</taxon>
        <taxon>Portunus</taxon>
    </lineage>
</organism>
<name>A0A5B7H7D0_PORTR</name>
<sequence>MEVIPRTIITRCVSGFQAEQRNASCSAKAARVSQGIKRPLPWLVRLELSHALLCTGSRKMGVGGKGKRGWILEVWSQMSESKGRVSSAVRHVWLVHE</sequence>
<keyword evidence="2" id="KW-1185">Reference proteome</keyword>
<protein>
    <submittedName>
        <fullName evidence="1">Uncharacterized protein</fullName>
    </submittedName>
</protein>
<accession>A0A5B7H7D0</accession>
<evidence type="ECO:0000313" key="1">
    <source>
        <dbReference type="EMBL" id="MPC64958.1"/>
    </source>
</evidence>
<evidence type="ECO:0000313" key="2">
    <source>
        <dbReference type="Proteomes" id="UP000324222"/>
    </source>
</evidence>
<gene>
    <name evidence="1" type="ORF">E2C01_059080</name>
</gene>
<dbReference type="AlphaFoldDB" id="A0A5B7H7D0"/>
<dbReference type="Proteomes" id="UP000324222">
    <property type="component" value="Unassembled WGS sequence"/>
</dbReference>
<comment type="caution">
    <text evidence="1">The sequence shown here is derived from an EMBL/GenBank/DDBJ whole genome shotgun (WGS) entry which is preliminary data.</text>
</comment>